<name>K3X080_GLOUD</name>
<dbReference type="Pfam" id="PF06110">
    <property type="entry name" value="TXD17-like_Trx"/>
    <property type="match status" value="2"/>
</dbReference>
<dbReference type="GO" id="GO:0047134">
    <property type="term" value="F:protein-disulfide reductase [NAD(P)H] activity"/>
    <property type="evidence" value="ECO:0007669"/>
    <property type="project" value="InterPro"/>
</dbReference>
<evidence type="ECO:0000256" key="1">
    <source>
        <dbReference type="ARBA" id="ARBA00008987"/>
    </source>
</evidence>
<feature type="region of interest" description="Disordered" evidence="2">
    <location>
        <begin position="149"/>
        <end position="172"/>
    </location>
</feature>
<dbReference type="eggNOG" id="ENOG502RXE5">
    <property type="taxonomic scope" value="Eukaryota"/>
</dbReference>
<dbReference type="PANTHER" id="PTHR12452:SF0">
    <property type="entry name" value="THIOREDOXIN DOMAIN-CONTAINING PROTEIN 17"/>
    <property type="match status" value="1"/>
</dbReference>
<dbReference type="InParanoid" id="K3X080"/>
<dbReference type="EMBL" id="GL376596">
    <property type="status" value="NOT_ANNOTATED_CDS"/>
    <property type="molecule type" value="Genomic_DNA"/>
</dbReference>
<reference evidence="4" key="3">
    <citation type="submission" date="2015-02" db="UniProtKB">
        <authorList>
            <consortium name="EnsemblProtists"/>
        </authorList>
    </citation>
    <scope>IDENTIFICATION</scope>
    <source>
        <strain evidence="4">DAOM BR144</strain>
    </source>
</reference>
<evidence type="ECO:0000256" key="2">
    <source>
        <dbReference type="SAM" id="MobiDB-lite"/>
    </source>
</evidence>
<protein>
    <recommendedName>
        <fullName evidence="3">Thioredoxin domain-containing protein</fullName>
    </recommendedName>
</protein>
<dbReference type="VEuPathDB" id="FungiDB:PYU1_G010606"/>
<dbReference type="Proteomes" id="UP000019132">
    <property type="component" value="Unassembled WGS sequence"/>
</dbReference>
<evidence type="ECO:0000313" key="4">
    <source>
        <dbReference type="EnsemblProtists" id="PYU1_T010629"/>
    </source>
</evidence>
<dbReference type="Gene3D" id="3.40.30.10">
    <property type="entry name" value="Glutaredoxin"/>
    <property type="match status" value="2"/>
</dbReference>
<organism evidence="4 5">
    <name type="scientific">Globisporangium ultimum (strain ATCC 200006 / CBS 805.95 / DAOM BR144)</name>
    <name type="common">Pythium ultimum</name>
    <dbReference type="NCBI Taxonomy" id="431595"/>
    <lineage>
        <taxon>Eukaryota</taxon>
        <taxon>Sar</taxon>
        <taxon>Stramenopiles</taxon>
        <taxon>Oomycota</taxon>
        <taxon>Peronosporomycetes</taxon>
        <taxon>Pythiales</taxon>
        <taxon>Pythiaceae</taxon>
        <taxon>Globisporangium</taxon>
    </lineage>
</organism>
<proteinExistence type="inferred from homology"/>
<dbReference type="HOGENOM" id="CLU_034429_0_0_1"/>
<comment type="similarity">
    <text evidence="1">Belongs to the thioredoxin family.</text>
</comment>
<keyword evidence="5" id="KW-1185">Reference proteome</keyword>
<dbReference type="AlphaFoldDB" id="K3X080"/>
<evidence type="ECO:0000259" key="3">
    <source>
        <dbReference type="Pfam" id="PF06110"/>
    </source>
</evidence>
<reference evidence="5" key="2">
    <citation type="submission" date="2010-04" db="EMBL/GenBank/DDBJ databases">
        <authorList>
            <person name="Buell R."/>
            <person name="Hamilton J."/>
            <person name="Hostetler J."/>
        </authorList>
    </citation>
    <scope>NUCLEOTIDE SEQUENCE [LARGE SCALE GENOMIC DNA]</scope>
    <source>
        <strain evidence="5">DAOM:BR144</strain>
    </source>
</reference>
<dbReference type="GO" id="GO:0005829">
    <property type="term" value="C:cytosol"/>
    <property type="evidence" value="ECO:0007669"/>
    <property type="project" value="TreeGrafter"/>
</dbReference>
<dbReference type="EnsemblProtists" id="PYU1_T010629">
    <property type="protein sequence ID" value="PYU1_T010629"/>
    <property type="gene ID" value="PYU1_G010606"/>
</dbReference>
<reference evidence="5" key="1">
    <citation type="journal article" date="2010" name="Genome Biol.">
        <title>Genome sequence of the necrotrophic plant pathogen Pythium ultimum reveals original pathogenicity mechanisms and effector repertoire.</title>
        <authorList>
            <person name="Levesque C.A."/>
            <person name="Brouwer H."/>
            <person name="Cano L."/>
            <person name="Hamilton J.P."/>
            <person name="Holt C."/>
            <person name="Huitema E."/>
            <person name="Raffaele S."/>
            <person name="Robideau G.P."/>
            <person name="Thines M."/>
            <person name="Win J."/>
            <person name="Zerillo M.M."/>
            <person name="Beakes G.W."/>
            <person name="Boore J.L."/>
            <person name="Busam D."/>
            <person name="Dumas B."/>
            <person name="Ferriera S."/>
            <person name="Fuerstenberg S.I."/>
            <person name="Gachon C.M."/>
            <person name="Gaulin E."/>
            <person name="Govers F."/>
            <person name="Grenville-Briggs L."/>
            <person name="Horner N."/>
            <person name="Hostetler J."/>
            <person name="Jiang R.H."/>
            <person name="Johnson J."/>
            <person name="Krajaejun T."/>
            <person name="Lin H."/>
            <person name="Meijer H.J."/>
            <person name="Moore B."/>
            <person name="Morris P."/>
            <person name="Phuntmart V."/>
            <person name="Puiu D."/>
            <person name="Shetty J."/>
            <person name="Stajich J.E."/>
            <person name="Tripathy S."/>
            <person name="Wawra S."/>
            <person name="van West P."/>
            <person name="Whitty B.R."/>
            <person name="Coutinho P.M."/>
            <person name="Henrissat B."/>
            <person name="Martin F."/>
            <person name="Thomas P.D."/>
            <person name="Tyler B.M."/>
            <person name="De Vries R.P."/>
            <person name="Kamoun S."/>
            <person name="Yandell M."/>
            <person name="Tisserat N."/>
            <person name="Buell C.R."/>
        </authorList>
    </citation>
    <scope>NUCLEOTIDE SEQUENCE</scope>
    <source>
        <strain evidence="5">DAOM:BR144</strain>
    </source>
</reference>
<feature type="domain" description="Thioredoxin" evidence="3">
    <location>
        <begin position="243"/>
        <end position="342"/>
    </location>
</feature>
<evidence type="ECO:0000313" key="5">
    <source>
        <dbReference type="Proteomes" id="UP000019132"/>
    </source>
</evidence>
<dbReference type="InterPro" id="IPR010357">
    <property type="entry name" value="TXNDC17_dom"/>
</dbReference>
<dbReference type="InterPro" id="IPR045108">
    <property type="entry name" value="TXNDC17-like"/>
</dbReference>
<dbReference type="PANTHER" id="PTHR12452">
    <property type="entry name" value="42-9-9 PROTEIN-RELATED"/>
    <property type="match status" value="1"/>
</dbReference>
<accession>K3X080</accession>
<feature type="domain" description="Thioredoxin" evidence="3">
    <location>
        <begin position="390"/>
        <end position="484"/>
    </location>
</feature>
<sequence length="517" mass="58467">METRDRRHGPSHAYAAHGGSGGPWKFLLGAIGLLYVLFLVRVNTWTGHEAETRANVVGGHGDAVGNSRIVHAKNAAVIHREVKEKNAKSMQQDRPQLRAVADETPAVAQTKATMNDATTEPPLAYLDAIKSTLTSMPEMEHTVAPATVVSKSADAKQAPPKDAEPSVEQPAVEEEEFVVEMAGDDEEEEKAAHDHEDANAVHEEAPIRLAVVKTMLAPSPAAAQPAEPVSKQPTFEDRHEIIAGYEQTKEYLQNYKKENGENLFLFFTCSDDDGNPHDWSMNCMEARKKVYDLFEKSPGTNRLVTIRAGSEEYWEYRNDFSNDRDLRVKTVPCIMKWEGKNGETTGMMIGTSLLNEPFLRYLFKNTDKPDQYLKPDAKHNKHIVTLTGREEYDAYMSAYERETNRPPLYLFFVSGRIEGNNRPWCPYCRFSEIPTEYSFYSFAPAGTRLVRIEVTKTYNQWKKPNSFNQDPVLGLKGVPALFRILPAENSDGLVYHRIIDRFDLMETWRGIYEGRIN</sequence>
<dbReference type="OMA" id="NARMIRV"/>